<proteinExistence type="predicted"/>
<accession>A0ABP1AQQ9</accession>
<feature type="compositionally biased region" description="Basic and acidic residues" evidence="1">
    <location>
        <begin position="90"/>
        <end position="110"/>
    </location>
</feature>
<evidence type="ECO:0000313" key="2">
    <source>
        <dbReference type="EMBL" id="CAK9864675.1"/>
    </source>
</evidence>
<evidence type="ECO:0000256" key="1">
    <source>
        <dbReference type="SAM" id="MobiDB-lite"/>
    </source>
</evidence>
<feature type="compositionally biased region" description="Basic and acidic residues" evidence="1">
    <location>
        <begin position="14"/>
        <end position="32"/>
    </location>
</feature>
<evidence type="ECO:0000313" key="3">
    <source>
        <dbReference type="Proteomes" id="UP001497522"/>
    </source>
</evidence>
<dbReference type="EMBL" id="OZ023715">
    <property type="protein sequence ID" value="CAK9864675.1"/>
    <property type="molecule type" value="Genomic_DNA"/>
</dbReference>
<reference evidence="2" key="1">
    <citation type="submission" date="2024-03" db="EMBL/GenBank/DDBJ databases">
        <authorList>
            <consortium name="ELIXIR-Norway"/>
            <consortium name="Elixir Norway"/>
        </authorList>
    </citation>
    <scope>NUCLEOTIDE SEQUENCE</scope>
</reference>
<sequence>MWRWWWGSAYSGRKGRDREKHERRDHGREKCGWKAGGGENHGNEGSKRKKCSGEPTSGSQATHDYLGISQFMDEDTGIEKVHLPSGARSSKSDKMKPKAVHEEKPKDMSTRDIAAAGISEQLEAKNLVEQVVGNTTKLPQVEKLPPIWVGGRLLKRLMYLNHQDHQLGRQGLARER</sequence>
<protein>
    <submittedName>
        <fullName evidence="2">Uncharacterized protein</fullName>
    </submittedName>
</protein>
<name>A0ABP1AQQ9_9BRYO</name>
<feature type="region of interest" description="Disordered" evidence="1">
    <location>
        <begin position="1"/>
        <end position="111"/>
    </location>
</feature>
<keyword evidence="3" id="KW-1185">Reference proteome</keyword>
<gene>
    <name evidence="2" type="ORF">CSSPJE1EN2_LOCUS7670</name>
</gene>
<dbReference type="Proteomes" id="UP001497522">
    <property type="component" value="Chromosome 14"/>
</dbReference>
<organism evidence="2 3">
    <name type="scientific">Sphagnum jensenii</name>
    <dbReference type="NCBI Taxonomy" id="128206"/>
    <lineage>
        <taxon>Eukaryota</taxon>
        <taxon>Viridiplantae</taxon>
        <taxon>Streptophyta</taxon>
        <taxon>Embryophyta</taxon>
        <taxon>Bryophyta</taxon>
        <taxon>Sphagnophytina</taxon>
        <taxon>Sphagnopsida</taxon>
        <taxon>Sphagnales</taxon>
        <taxon>Sphagnaceae</taxon>
        <taxon>Sphagnum</taxon>
    </lineage>
</organism>